<comment type="cofactor">
    <cofactor evidence="1">
        <name>heme b</name>
        <dbReference type="ChEBI" id="CHEBI:60344"/>
    </cofactor>
</comment>
<evidence type="ECO:0000256" key="8">
    <source>
        <dbReference type="ARBA" id="ARBA00022982"/>
    </source>
</evidence>
<dbReference type="GO" id="GO:0009055">
    <property type="term" value="F:electron transfer activity"/>
    <property type="evidence" value="ECO:0007669"/>
    <property type="project" value="InterPro"/>
</dbReference>
<name>A0A454JMC6_9NEIS</name>
<feature type="transmembrane region" description="Helical" evidence="13">
    <location>
        <begin position="42"/>
        <end position="65"/>
    </location>
</feature>
<evidence type="ECO:0000313" key="15">
    <source>
        <dbReference type="EMBL" id="RMD01153.1"/>
    </source>
</evidence>
<evidence type="ECO:0000256" key="6">
    <source>
        <dbReference type="ARBA" id="ARBA00022692"/>
    </source>
</evidence>
<dbReference type="Proteomes" id="UP000274139">
    <property type="component" value="Unassembled WGS sequence"/>
</dbReference>
<comment type="subcellular location">
    <subcellularLocation>
        <location evidence="2">Cell membrane</location>
        <topology evidence="2">Multi-pass membrane protein</topology>
    </subcellularLocation>
</comment>
<dbReference type="Pfam" id="PF01292">
    <property type="entry name" value="Ni_hydr_CYTB"/>
    <property type="match status" value="1"/>
</dbReference>
<sequence>MADELLGFVAGVRPIMHSLKQWSEENRVHPDAIGRYSRLARILHWVFAVSIIYASIIGFMLSHIFPLSLRSFLSHLNMSVATVLIFLFPVRVLSRLRNRTAPLPNTSPFMAALAHAAHHLLYFLTMLVLASGFLMVPDGYYFFGVLWIPTPFHQGELTASLFEVHRIACMALAMLVILHIGAVLKHQLLERTPILRRML</sequence>
<dbReference type="AlphaFoldDB" id="A0A454JMC6"/>
<proteinExistence type="inferred from homology"/>
<evidence type="ECO:0000256" key="1">
    <source>
        <dbReference type="ARBA" id="ARBA00001970"/>
    </source>
</evidence>
<feature type="transmembrane region" description="Helical" evidence="13">
    <location>
        <begin position="71"/>
        <end position="90"/>
    </location>
</feature>
<evidence type="ECO:0000256" key="3">
    <source>
        <dbReference type="ARBA" id="ARBA00022448"/>
    </source>
</evidence>
<dbReference type="GO" id="GO:0005886">
    <property type="term" value="C:plasma membrane"/>
    <property type="evidence" value="ECO:0007669"/>
    <property type="project" value="UniProtKB-SubCell"/>
</dbReference>
<evidence type="ECO:0000256" key="5">
    <source>
        <dbReference type="ARBA" id="ARBA00022617"/>
    </source>
</evidence>
<comment type="caution">
    <text evidence="15">The sequence shown here is derived from an EMBL/GenBank/DDBJ whole genome shotgun (WGS) entry which is preliminary data.</text>
</comment>
<keyword evidence="9 13" id="KW-1133">Transmembrane helix</keyword>
<comment type="similarity">
    <text evidence="12">Belongs to the cytochrome b561 family.</text>
</comment>
<dbReference type="InterPro" id="IPR011577">
    <property type="entry name" value="Cyt_b561_bac/Ni-Hgenase"/>
</dbReference>
<evidence type="ECO:0000256" key="7">
    <source>
        <dbReference type="ARBA" id="ARBA00022723"/>
    </source>
</evidence>
<dbReference type="GO" id="GO:0046872">
    <property type="term" value="F:metal ion binding"/>
    <property type="evidence" value="ECO:0007669"/>
    <property type="project" value="UniProtKB-KW"/>
</dbReference>
<evidence type="ECO:0000256" key="12">
    <source>
        <dbReference type="ARBA" id="ARBA00037975"/>
    </source>
</evidence>
<evidence type="ECO:0000256" key="11">
    <source>
        <dbReference type="ARBA" id="ARBA00023136"/>
    </source>
</evidence>
<keyword evidence="7" id="KW-0479">Metal-binding</keyword>
<evidence type="ECO:0000256" key="4">
    <source>
        <dbReference type="ARBA" id="ARBA00022475"/>
    </source>
</evidence>
<keyword evidence="5" id="KW-0349">Heme</keyword>
<evidence type="ECO:0000256" key="13">
    <source>
        <dbReference type="SAM" id="Phobius"/>
    </source>
</evidence>
<gene>
    <name evidence="15" type="ORF">EAY64_03125</name>
</gene>
<feature type="transmembrane region" description="Helical" evidence="13">
    <location>
        <begin position="120"/>
        <end position="144"/>
    </location>
</feature>
<dbReference type="PANTHER" id="PTHR30529:SF1">
    <property type="entry name" value="CYTOCHROME B561 HOMOLOG 2"/>
    <property type="match status" value="1"/>
</dbReference>
<keyword evidence="3" id="KW-0813">Transport</keyword>
<evidence type="ECO:0000256" key="9">
    <source>
        <dbReference type="ARBA" id="ARBA00022989"/>
    </source>
</evidence>
<reference evidence="15 16" key="1">
    <citation type="submission" date="2018-10" db="EMBL/GenBank/DDBJ databases">
        <title>Draft genome sequence of Aquitalea MWU14-2217 isolated from a wild cranberry bog in Provincetown, Massachusetts.</title>
        <authorList>
            <person name="Ebadzadsahrai G."/>
            <person name="Soby S."/>
        </authorList>
    </citation>
    <scope>NUCLEOTIDE SEQUENCE [LARGE SCALE GENOMIC DNA]</scope>
    <source>
        <strain evidence="15 16">MWU14-2217</strain>
    </source>
</reference>
<evidence type="ECO:0000313" key="16">
    <source>
        <dbReference type="Proteomes" id="UP000274139"/>
    </source>
</evidence>
<evidence type="ECO:0000259" key="14">
    <source>
        <dbReference type="Pfam" id="PF01292"/>
    </source>
</evidence>
<feature type="domain" description="Cytochrome b561 bacterial/Ni-hydrogenase" evidence="14">
    <location>
        <begin position="35"/>
        <end position="199"/>
    </location>
</feature>
<evidence type="ECO:0000256" key="10">
    <source>
        <dbReference type="ARBA" id="ARBA00023004"/>
    </source>
</evidence>
<keyword evidence="16" id="KW-1185">Reference proteome</keyword>
<organism evidence="15 16">
    <name type="scientific">Aquitalea palustris</name>
    <dbReference type="NCBI Taxonomy" id="2480983"/>
    <lineage>
        <taxon>Bacteria</taxon>
        <taxon>Pseudomonadati</taxon>
        <taxon>Pseudomonadota</taxon>
        <taxon>Betaproteobacteria</taxon>
        <taxon>Neisseriales</taxon>
        <taxon>Chromobacteriaceae</taxon>
        <taxon>Aquitalea</taxon>
    </lineage>
</organism>
<keyword evidence="4" id="KW-1003">Cell membrane</keyword>
<keyword evidence="10" id="KW-0408">Iron</keyword>
<keyword evidence="11 13" id="KW-0472">Membrane</keyword>
<dbReference type="SUPFAM" id="SSF81342">
    <property type="entry name" value="Transmembrane di-heme cytochromes"/>
    <property type="match status" value="1"/>
</dbReference>
<protein>
    <submittedName>
        <fullName evidence="15">Cytochrome B</fullName>
    </submittedName>
</protein>
<dbReference type="PANTHER" id="PTHR30529">
    <property type="entry name" value="CYTOCHROME B561"/>
    <property type="match status" value="1"/>
</dbReference>
<accession>A0A454JMC6</accession>
<evidence type="ECO:0000256" key="2">
    <source>
        <dbReference type="ARBA" id="ARBA00004651"/>
    </source>
</evidence>
<dbReference type="EMBL" id="RFAR01000009">
    <property type="protein sequence ID" value="RMD01153.1"/>
    <property type="molecule type" value="Genomic_DNA"/>
</dbReference>
<dbReference type="InterPro" id="IPR016174">
    <property type="entry name" value="Di-haem_cyt_TM"/>
</dbReference>
<dbReference type="GO" id="GO:0020037">
    <property type="term" value="F:heme binding"/>
    <property type="evidence" value="ECO:0007669"/>
    <property type="project" value="TreeGrafter"/>
</dbReference>
<feature type="transmembrane region" description="Helical" evidence="13">
    <location>
        <begin position="164"/>
        <end position="184"/>
    </location>
</feature>
<dbReference type="InterPro" id="IPR052168">
    <property type="entry name" value="Cytochrome_b561_oxidase"/>
</dbReference>
<dbReference type="GO" id="GO:0022904">
    <property type="term" value="P:respiratory electron transport chain"/>
    <property type="evidence" value="ECO:0007669"/>
    <property type="project" value="InterPro"/>
</dbReference>
<keyword evidence="6 13" id="KW-0812">Transmembrane</keyword>
<keyword evidence="8" id="KW-0249">Electron transport</keyword>
<dbReference type="RefSeq" id="WP_103523332.1">
    <property type="nucleotide sequence ID" value="NZ_JAIZDC010000006.1"/>
</dbReference>